<reference evidence="1" key="1">
    <citation type="submission" date="2018-05" db="EMBL/GenBank/DDBJ databases">
        <title>Draft genome of Mucuna pruriens seed.</title>
        <authorList>
            <person name="Nnadi N.E."/>
            <person name="Vos R."/>
            <person name="Hasami M.H."/>
            <person name="Devisetty U.K."/>
            <person name="Aguiy J.C."/>
        </authorList>
    </citation>
    <scope>NUCLEOTIDE SEQUENCE [LARGE SCALE GENOMIC DNA]</scope>
    <source>
        <strain evidence="1">JCA_2017</strain>
    </source>
</reference>
<keyword evidence="2" id="KW-1185">Reference proteome</keyword>
<dbReference type="AlphaFoldDB" id="A0A371H234"/>
<sequence length="168" mass="19743">MKKIGKPIFFKSFTNKLYSKQRLYELEIWEGSNLQHVTVFNKINSDLLRLNVKISEKDKTIILFLEEIIAPLMSHCQRKQNVGKNAQDEGLYVGENQECGKKQVMKRNYRLKSKSRNTIKCFKYKYIRHVEKNGSNKKHGSSNSMNMVQIDDSNYSEKIYSLFHPINS</sequence>
<dbReference type="Proteomes" id="UP000257109">
    <property type="component" value="Unassembled WGS sequence"/>
</dbReference>
<evidence type="ECO:0000313" key="1">
    <source>
        <dbReference type="EMBL" id="RDX96849.1"/>
    </source>
</evidence>
<organism evidence="1 2">
    <name type="scientific">Mucuna pruriens</name>
    <name type="common">Velvet bean</name>
    <name type="synonym">Dolichos pruriens</name>
    <dbReference type="NCBI Taxonomy" id="157652"/>
    <lineage>
        <taxon>Eukaryota</taxon>
        <taxon>Viridiplantae</taxon>
        <taxon>Streptophyta</taxon>
        <taxon>Embryophyta</taxon>
        <taxon>Tracheophyta</taxon>
        <taxon>Spermatophyta</taxon>
        <taxon>Magnoliopsida</taxon>
        <taxon>eudicotyledons</taxon>
        <taxon>Gunneridae</taxon>
        <taxon>Pentapetalae</taxon>
        <taxon>rosids</taxon>
        <taxon>fabids</taxon>
        <taxon>Fabales</taxon>
        <taxon>Fabaceae</taxon>
        <taxon>Papilionoideae</taxon>
        <taxon>50 kb inversion clade</taxon>
        <taxon>NPAAA clade</taxon>
        <taxon>indigoferoid/millettioid clade</taxon>
        <taxon>Phaseoleae</taxon>
        <taxon>Mucuna</taxon>
    </lineage>
</organism>
<comment type="caution">
    <text evidence="1">The sequence shown here is derived from an EMBL/GenBank/DDBJ whole genome shotgun (WGS) entry which is preliminary data.</text>
</comment>
<proteinExistence type="predicted"/>
<gene>
    <name evidence="1" type="ORF">CR513_20451</name>
</gene>
<feature type="non-terminal residue" evidence="1">
    <location>
        <position position="168"/>
    </location>
</feature>
<protein>
    <submittedName>
        <fullName evidence="1">Uncharacterized protein</fullName>
    </submittedName>
</protein>
<evidence type="ECO:0000313" key="2">
    <source>
        <dbReference type="Proteomes" id="UP000257109"/>
    </source>
</evidence>
<name>A0A371H234_MUCPR</name>
<accession>A0A371H234</accession>
<dbReference type="OrthoDB" id="1434682at2759"/>
<dbReference type="EMBL" id="QJKJ01003800">
    <property type="protein sequence ID" value="RDX96849.1"/>
    <property type="molecule type" value="Genomic_DNA"/>
</dbReference>